<proteinExistence type="predicted"/>
<protein>
    <recommendedName>
        <fullName evidence="4">PAP2 superfamily protein</fullName>
    </recommendedName>
</protein>
<gene>
    <name evidence="2" type="ORF">GCM10010470_42800</name>
</gene>
<dbReference type="Proteomes" id="UP001500979">
    <property type="component" value="Unassembled WGS sequence"/>
</dbReference>
<feature type="transmembrane region" description="Helical" evidence="1">
    <location>
        <begin position="43"/>
        <end position="62"/>
    </location>
</feature>
<dbReference type="SUPFAM" id="SSF48317">
    <property type="entry name" value="Acid phosphatase/Vanadium-dependent haloperoxidase"/>
    <property type="match status" value="1"/>
</dbReference>
<evidence type="ECO:0000313" key="2">
    <source>
        <dbReference type="EMBL" id="GAA2803150.1"/>
    </source>
</evidence>
<name>A0ABN3VGP7_9PSEU</name>
<dbReference type="InterPro" id="IPR036938">
    <property type="entry name" value="PAP2/HPO_sf"/>
</dbReference>
<feature type="transmembrane region" description="Helical" evidence="1">
    <location>
        <begin position="175"/>
        <end position="196"/>
    </location>
</feature>
<feature type="transmembrane region" description="Helical" evidence="1">
    <location>
        <begin position="107"/>
        <end position="126"/>
    </location>
</feature>
<keyword evidence="3" id="KW-1185">Reference proteome</keyword>
<evidence type="ECO:0008006" key="4">
    <source>
        <dbReference type="Google" id="ProtNLM"/>
    </source>
</evidence>
<organism evidence="2 3">
    <name type="scientific">Saccharopolyspora taberi</name>
    <dbReference type="NCBI Taxonomy" id="60895"/>
    <lineage>
        <taxon>Bacteria</taxon>
        <taxon>Bacillati</taxon>
        <taxon>Actinomycetota</taxon>
        <taxon>Actinomycetes</taxon>
        <taxon>Pseudonocardiales</taxon>
        <taxon>Pseudonocardiaceae</taxon>
        <taxon>Saccharopolyspora</taxon>
    </lineage>
</organism>
<keyword evidence="1" id="KW-1133">Transmembrane helix</keyword>
<sequence length="197" mass="20269">MTPPPTAPRLARVVAEVFAPAVLVSVVTIAISLASSPTVPAGLLWAVVSAGFCAGFPIWFLARGARAGRWDTHHVRDRKDRLLPLSVALGSVLVGLVLLLAGGAPAVLTGLVLTMLVCLALATVVTRWWKISLHAAIAAGTVAITALTFGSWWWAGFAVVAVVGWSRVVTGDHTVAQVIGGAALGAAFGGGLYSLFL</sequence>
<evidence type="ECO:0000256" key="1">
    <source>
        <dbReference type="SAM" id="Phobius"/>
    </source>
</evidence>
<keyword evidence="1" id="KW-0472">Membrane</keyword>
<accession>A0ABN3VGP7</accession>
<evidence type="ECO:0000313" key="3">
    <source>
        <dbReference type="Proteomes" id="UP001500979"/>
    </source>
</evidence>
<feature type="transmembrane region" description="Helical" evidence="1">
    <location>
        <begin position="12"/>
        <end position="31"/>
    </location>
</feature>
<feature type="transmembrane region" description="Helical" evidence="1">
    <location>
        <begin position="133"/>
        <end position="155"/>
    </location>
</feature>
<keyword evidence="1" id="KW-0812">Transmembrane</keyword>
<dbReference type="RefSeq" id="WP_344682396.1">
    <property type="nucleotide sequence ID" value="NZ_BAAAUX010000017.1"/>
</dbReference>
<reference evidence="2 3" key="1">
    <citation type="journal article" date="2019" name="Int. J. Syst. Evol. Microbiol.">
        <title>The Global Catalogue of Microorganisms (GCM) 10K type strain sequencing project: providing services to taxonomists for standard genome sequencing and annotation.</title>
        <authorList>
            <consortium name="The Broad Institute Genomics Platform"/>
            <consortium name="The Broad Institute Genome Sequencing Center for Infectious Disease"/>
            <person name="Wu L."/>
            <person name="Ma J."/>
        </authorList>
    </citation>
    <scope>NUCLEOTIDE SEQUENCE [LARGE SCALE GENOMIC DNA]</scope>
    <source>
        <strain evidence="2 3">JCM 9383</strain>
    </source>
</reference>
<feature type="transmembrane region" description="Helical" evidence="1">
    <location>
        <begin position="82"/>
        <end position="101"/>
    </location>
</feature>
<dbReference type="EMBL" id="BAAAUX010000017">
    <property type="protein sequence ID" value="GAA2803150.1"/>
    <property type="molecule type" value="Genomic_DNA"/>
</dbReference>
<comment type="caution">
    <text evidence="2">The sequence shown here is derived from an EMBL/GenBank/DDBJ whole genome shotgun (WGS) entry which is preliminary data.</text>
</comment>